<reference evidence="2 3" key="1">
    <citation type="submission" date="2018-03" db="EMBL/GenBank/DDBJ databases">
        <title>Genetic Diversity and Phenotypic Plasticity of AHL Mediated Quorum Sensing in Environmental Strains of Vibrio mediterranei.</title>
        <authorList>
            <person name="Lantoine F."/>
            <person name="Vouve F."/>
        </authorList>
    </citation>
    <scope>NUCLEOTIDE SEQUENCE [LARGE SCALE GENOMIC DNA]</scope>
    <source>
        <strain evidence="2 3">17LN0615E</strain>
    </source>
</reference>
<evidence type="ECO:0000259" key="1">
    <source>
        <dbReference type="Pfam" id="PF13808"/>
    </source>
</evidence>
<dbReference type="NCBIfam" id="NF033564">
    <property type="entry name" value="transpos_ISAs1"/>
    <property type="match status" value="1"/>
</dbReference>
<gene>
    <name evidence="2" type="ORF">COR51_27665</name>
</gene>
<dbReference type="EMBL" id="NWTN01000072">
    <property type="protein sequence ID" value="PRQ64413.1"/>
    <property type="molecule type" value="Genomic_DNA"/>
</dbReference>
<protein>
    <submittedName>
        <fullName evidence="2">ISAs1 family transposase</fullName>
    </submittedName>
</protein>
<dbReference type="PANTHER" id="PTHR30298:SF0">
    <property type="entry name" value="PROTEIN YBFL-RELATED"/>
    <property type="match status" value="1"/>
</dbReference>
<dbReference type="RefSeq" id="WP_146129703.1">
    <property type="nucleotide sequence ID" value="NZ_NWTN01000072.1"/>
</dbReference>
<evidence type="ECO:0000313" key="2">
    <source>
        <dbReference type="EMBL" id="PRQ64413.1"/>
    </source>
</evidence>
<feature type="domain" description="H repeat-associated protein N-terminal" evidence="1">
    <location>
        <begin position="1"/>
        <end position="82"/>
    </location>
</feature>
<keyword evidence="3" id="KW-1185">Reference proteome</keyword>
<organism evidence="2 3">
    <name type="scientific">Vibrio mediterranei</name>
    <dbReference type="NCBI Taxonomy" id="689"/>
    <lineage>
        <taxon>Bacteria</taxon>
        <taxon>Pseudomonadati</taxon>
        <taxon>Pseudomonadota</taxon>
        <taxon>Gammaproteobacteria</taxon>
        <taxon>Vibrionales</taxon>
        <taxon>Vibrionaceae</taxon>
        <taxon>Vibrio</taxon>
    </lineage>
</organism>
<dbReference type="Proteomes" id="UP000238163">
    <property type="component" value="Unassembled WGS sequence"/>
</dbReference>
<dbReference type="InterPro" id="IPR047647">
    <property type="entry name" value="ISAs1_transpos"/>
</dbReference>
<comment type="caution">
    <text evidence="2">The sequence shown here is derived from an EMBL/GenBank/DDBJ whole genome shotgun (WGS) entry which is preliminary data.</text>
</comment>
<proteinExistence type="predicted"/>
<dbReference type="PANTHER" id="PTHR30298">
    <property type="entry name" value="H REPEAT-ASSOCIATED PREDICTED TRANSPOSASE"/>
    <property type="match status" value="1"/>
</dbReference>
<dbReference type="InterPro" id="IPR051698">
    <property type="entry name" value="Transposase_11-like"/>
</dbReference>
<name>A0ABX5D551_9VIBR</name>
<evidence type="ECO:0000313" key="3">
    <source>
        <dbReference type="Proteomes" id="UP000238163"/>
    </source>
</evidence>
<dbReference type="InterPro" id="IPR032806">
    <property type="entry name" value="YbfD_N"/>
</dbReference>
<dbReference type="Pfam" id="PF13808">
    <property type="entry name" value="DDE_Tnp_1_assoc"/>
    <property type="match status" value="1"/>
</dbReference>
<sequence>IEDPRKPINLKYDFLDMLFLTVAGVVSGAEGWSDIVDFGRNKIDWLKQYRDFEHGIPVDDTLARIIRAIEPTQLNQAFIDWVNEERRQTGKEQIAIDGKTLRGSRDVEQHSALHSITAWSKSEGLVLAQLKSSTKKNENASVLEILNVLNIKGATVTVDAMNTQ</sequence>
<feature type="non-terminal residue" evidence="2">
    <location>
        <position position="164"/>
    </location>
</feature>
<accession>A0ABX5D551</accession>
<feature type="non-terminal residue" evidence="2">
    <location>
        <position position="1"/>
    </location>
</feature>